<keyword evidence="2" id="KW-0812">Transmembrane</keyword>
<dbReference type="AlphaFoldDB" id="A0A255ZUR5"/>
<reference evidence="3 4" key="1">
    <citation type="submission" date="2017-07" db="EMBL/GenBank/DDBJ databases">
        <title>Flavobacterium cyanobacteriorum sp. nov., isolated from cyanobacterial aggregates in a eutrophic lake.</title>
        <authorList>
            <person name="Cai H."/>
        </authorList>
    </citation>
    <scope>NUCLEOTIDE SEQUENCE [LARGE SCALE GENOMIC DNA]</scope>
    <source>
        <strain evidence="3 4">TH167</strain>
    </source>
</reference>
<keyword evidence="1" id="KW-0175">Coiled coil</keyword>
<organism evidence="3 4">
    <name type="scientific">Flavobacterium aurantiibacter</name>
    <dbReference type="NCBI Taxonomy" id="2023067"/>
    <lineage>
        <taxon>Bacteria</taxon>
        <taxon>Pseudomonadati</taxon>
        <taxon>Bacteroidota</taxon>
        <taxon>Flavobacteriia</taxon>
        <taxon>Flavobacteriales</taxon>
        <taxon>Flavobacteriaceae</taxon>
        <taxon>Flavobacterium</taxon>
    </lineage>
</organism>
<evidence type="ECO:0000313" key="3">
    <source>
        <dbReference type="EMBL" id="OYQ45267.1"/>
    </source>
</evidence>
<dbReference type="EMBL" id="NOXX01000184">
    <property type="protein sequence ID" value="OYQ45267.1"/>
    <property type="molecule type" value="Genomic_DNA"/>
</dbReference>
<gene>
    <name evidence="3" type="ORF">CHX27_06425</name>
</gene>
<dbReference type="Pfam" id="PF19579">
    <property type="entry name" value="FtsL_2"/>
    <property type="match status" value="1"/>
</dbReference>
<keyword evidence="2" id="KW-1133">Transmembrane helix</keyword>
<evidence type="ECO:0000256" key="2">
    <source>
        <dbReference type="SAM" id="Phobius"/>
    </source>
</evidence>
<keyword evidence="2" id="KW-0472">Membrane</keyword>
<protein>
    <submittedName>
        <fullName evidence="3">S-adenosyl-methyltransferase</fullName>
    </submittedName>
</protein>
<proteinExistence type="predicted"/>
<dbReference type="GO" id="GO:0032259">
    <property type="term" value="P:methylation"/>
    <property type="evidence" value="ECO:0007669"/>
    <property type="project" value="UniProtKB-KW"/>
</dbReference>
<keyword evidence="3" id="KW-0808">Transferase</keyword>
<dbReference type="OrthoDB" id="1132266at2"/>
<evidence type="ECO:0000256" key="1">
    <source>
        <dbReference type="SAM" id="Coils"/>
    </source>
</evidence>
<feature type="transmembrane region" description="Helical" evidence="2">
    <location>
        <begin position="20"/>
        <end position="39"/>
    </location>
</feature>
<dbReference type="GO" id="GO:0008168">
    <property type="term" value="F:methyltransferase activity"/>
    <property type="evidence" value="ECO:0007669"/>
    <property type="project" value="UniProtKB-KW"/>
</dbReference>
<name>A0A255ZUR5_9FLAO</name>
<comment type="caution">
    <text evidence="3">The sequence shown here is derived from an EMBL/GenBank/DDBJ whole genome shotgun (WGS) entry which is preliminary data.</text>
</comment>
<dbReference type="InterPro" id="IPR045755">
    <property type="entry name" value="FtsL-like"/>
</dbReference>
<evidence type="ECO:0000313" key="4">
    <source>
        <dbReference type="Proteomes" id="UP000216035"/>
    </source>
</evidence>
<accession>A0A255ZUR5</accession>
<sequence>MKGSVYNIIKARFLVNEHATRNWVFITYLIVLAMIMIWNTNRYEQKIIRIAELSSEVKELRSEFVDRKSQLMKLKMESTVSQKMEQRAIFPSSVPPVKIKVLKPTEKKWFEKLWE</sequence>
<feature type="coiled-coil region" evidence="1">
    <location>
        <begin position="43"/>
        <end position="70"/>
    </location>
</feature>
<dbReference type="Proteomes" id="UP000216035">
    <property type="component" value="Unassembled WGS sequence"/>
</dbReference>
<keyword evidence="4" id="KW-1185">Reference proteome</keyword>
<dbReference type="RefSeq" id="WP_094485939.1">
    <property type="nucleotide sequence ID" value="NZ_NOXX01000184.1"/>
</dbReference>
<keyword evidence="3" id="KW-0489">Methyltransferase</keyword>